<sequence>MVDPIDDIARQARRGSVSAIIQVLNEKLADSGVRTRAVFDQGVLQLLCEAPKPEQLEQPVLVGQVRQILESLQPRNVRRVNINSRIVREQQLLWLEEINRDPTNQLLWSEEITLAKPSFWQRLSQDRKDPKKIDPSKTTLTKTSPRQRREKKLFWRGLIGGASLSLFLLLLGWALYSWLNPKLNPTLAEQTAADQPTGTSAGTSQAEQPSGGSATPTGGAADPFAEAVRLAESTVLAGQSAQTSAEWLEVASRWQRASDLMAQIPSQDPRYPTAQDRVQLYRQNSEAALAQAQKLQ</sequence>
<feature type="compositionally biased region" description="Basic and acidic residues" evidence="1">
    <location>
        <begin position="124"/>
        <end position="135"/>
    </location>
</feature>
<protein>
    <submittedName>
        <fullName evidence="3">Uncharacterized protein</fullName>
    </submittedName>
</protein>
<gene>
    <name evidence="3" type="ORF">HJG54_01425</name>
</gene>
<proteinExistence type="predicted"/>
<name>A0AA97AGD4_9CYAN</name>
<keyword evidence="2" id="KW-0472">Membrane</keyword>
<feature type="compositionally biased region" description="Polar residues" evidence="1">
    <location>
        <begin position="190"/>
        <end position="208"/>
    </location>
</feature>
<keyword evidence="2" id="KW-0812">Transmembrane</keyword>
<keyword evidence="2" id="KW-1133">Transmembrane helix</keyword>
<accession>A0AA97AGD4</accession>
<dbReference type="AlphaFoldDB" id="A0AA97AGD4"/>
<feature type="region of interest" description="Disordered" evidence="1">
    <location>
        <begin position="190"/>
        <end position="221"/>
    </location>
</feature>
<reference evidence="3" key="1">
    <citation type="submission" date="2020-05" db="EMBL/GenBank/DDBJ databases">
        <authorList>
            <person name="Zhu T."/>
            <person name="Keshari N."/>
            <person name="Lu X."/>
        </authorList>
    </citation>
    <scope>NUCLEOTIDE SEQUENCE</scope>
    <source>
        <strain evidence="3">NK1-12</strain>
    </source>
</reference>
<evidence type="ECO:0000256" key="1">
    <source>
        <dbReference type="SAM" id="MobiDB-lite"/>
    </source>
</evidence>
<organism evidence="3">
    <name type="scientific">Leptolyngbya sp. NK1-12</name>
    <dbReference type="NCBI Taxonomy" id="2547451"/>
    <lineage>
        <taxon>Bacteria</taxon>
        <taxon>Bacillati</taxon>
        <taxon>Cyanobacteriota</taxon>
        <taxon>Cyanophyceae</taxon>
        <taxon>Leptolyngbyales</taxon>
        <taxon>Leptolyngbyaceae</taxon>
        <taxon>Leptolyngbya group</taxon>
        <taxon>Leptolyngbya</taxon>
    </lineage>
</organism>
<feature type="transmembrane region" description="Helical" evidence="2">
    <location>
        <begin position="153"/>
        <end position="176"/>
    </location>
</feature>
<feature type="compositionally biased region" description="Low complexity" evidence="1">
    <location>
        <begin position="209"/>
        <end position="221"/>
    </location>
</feature>
<dbReference type="RefSeq" id="WP_316432934.1">
    <property type="nucleotide sequence ID" value="NZ_CP053586.1"/>
</dbReference>
<dbReference type="EMBL" id="CP053586">
    <property type="protein sequence ID" value="WNZ21661.1"/>
    <property type="molecule type" value="Genomic_DNA"/>
</dbReference>
<evidence type="ECO:0000313" key="3">
    <source>
        <dbReference type="EMBL" id="WNZ21661.1"/>
    </source>
</evidence>
<evidence type="ECO:0000256" key="2">
    <source>
        <dbReference type="SAM" id="Phobius"/>
    </source>
</evidence>
<feature type="region of interest" description="Disordered" evidence="1">
    <location>
        <begin position="123"/>
        <end position="146"/>
    </location>
</feature>